<dbReference type="CDD" id="cd02588">
    <property type="entry name" value="HAD_L2-DEX"/>
    <property type="match status" value="1"/>
</dbReference>
<dbReference type="EMBL" id="JACXSS010000001">
    <property type="protein sequence ID" value="MBD9354795.1"/>
    <property type="molecule type" value="Genomic_DNA"/>
</dbReference>
<dbReference type="SUPFAM" id="SSF56784">
    <property type="entry name" value="HAD-like"/>
    <property type="match status" value="1"/>
</dbReference>
<dbReference type="RefSeq" id="WP_192372979.1">
    <property type="nucleotide sequence ID" value="NZ_CAJHIV010000001.1"/>
</dbReference>
<feature type="chain" id="PRO_5046147670" description="(S)-2-haloacid dehalogenase" evidence="4">
    <location>
        <begin position="28"/>
        <end position="255"/>
    </location>
</feature>
<protein>
    <recommendedName>
        <fullName evidence="3">(S)-2-haloacid dehalogenase</fullName>
        <ecNumber evidence="3">3.8.1.2</ecNumber>
    </recommendedName>
    <alternativeName>
        <fullName evidence="3">2-haloalkanoic acid dehalogenase</fullName>
    </alternativeName>
    <alternativeName>
        <fullName evidence="3">Halocarboxylic acid halidohydrolase</fullName>
    </alternativeName>
    <alternativeName>
        <fullName evidence="3">L-2-haloacid dehalogenase</fullName>
    </alternativeName>
</protein>
<dbReference type="SFLD" id="SFLDF00045">
    <property type="entry name" value="2-haloacid_dehalogenase"/>
    <property type="match status" value="1"/>
</dbReference>
<dbReference type="Gene3D" id="1.10.150.240">
    <property type="entry name" value="Putative phosphatase, domain 2"/>
    <property type="match status" value="1"/>
</dbReference>
<evidence type="ECO:0000256" key="3">
    <source>
        <dbReference type="RuleBase" id="RU368077"/>
    </source>
</evidence>
<dbReference type="SFLD" id="SFLDG01135">
    <property type="entry name" value="C1.5.6:_HAD__Beta-PGM__Phospha"/>
    <property type="match status" value="1"/>
</dbReference>
<feature type="signal peptide" evidence="4">
    <location>
        <begin position="1"/>
        <end position="27"/>
    </location>
</feature>
<dbReference type="PRINTS" id="PR00413">
    <property type="entry name" value="HADHALOGNASE"/>
</dbReference>
<evidence type="ECO:0000256" key="4">
    <source>
        <dbReference type="SAM" id="SignalP"/>
    </source>
</evidence>
<dbReference type="NCBIfam" id="TIGR01493">
    <property type="entry name" value="HAD-SF-IA-v2"/>
    <property type="match status" value="1"/>
</dbReference>
<dbReference type="InterPro" id="IPR023214">
    <property type="entry name" value="HAD_sf"/>
</dbReference>
<name>A0ABR9CVU1_9GAMM</name>
<dbReference type="InterPro" id="IPR036412">
    <property type="entry name" value="HAD-like_sf"/>
</dbReference>
<dbReference type="PANTHER" id="PTHR43316">
    <property type="entry name" value="HYDROLASE, HALOACID DELAHOGENASE-RELATED"/>
    <property type="match status" value="1"/>
</dbReference>
<comment type="caution">
    <text evidence="5">The sequence shown here is derived from an EMBL/GenBank/DDBJ whole genome shotgun (WGS) entry which is preliminary data.</text>
</comment>
<dbReference type="Pfam" id="PF00702">
    <property type="entry name" value="Hydrolase"/>
    <property type="match status" value="1"/>
</dbReference>
<proteinExistence type="inferred from homology"/>
<dbReference type="Proteomes" id="UP000652176">
    <property type="component" value="Unassembled WGS sequence"/>
</dbReference>
<comment type="similarity">
    <text evidence="1 3">Belongs to the HAD-like hydrolase superfamily. S-2-haloalkanoic acid dehalogenase family.</text>
</comment>
<dbReference type="InterPro" id="IPR023198">
    <property type="entry name" value="PGP-like_dom2"/>
</dbReference>
<keyword evidence="2 3" id="KW-0378">Hydrolase</keyword>
<evidence type="ECO:0000313" key="5">
    <source>
        <dbReference type="EMBL" id="MBD9354795.1"/>
    </source>
</evidence>
<evidence type="ECO:0000256" key="1">
    <source>
        <dbReference type="ARBA" id="ARBA00008106"/>
    </source>
</evidence>
<dbReference type="SFLD" id="SFLDS00003">
    <property type="entry name" value="Haloacid_Dehalogenase"/>
    <property type="match status" value="1"/>
</dbReference>
<evidence type="ECO:0000313" key="6">
    <source>
        <dbReference type="Proteomes" id="UP000652176"/>
    </source>
</evidence>
<dbReference type="SFLD" id="SFLDG01129">
    <property type="entry name" value="C1.5:_HAD__Beta-PGM__Phosphata"/>
    <property type="match status" value="1"/>
</dbReference>
<gene>
    <name evidence="5" type="ORF">IE877_02645</name>
</gene>
<organism evidence="5 6">
    <name type="scientific">Methylomonas albis</name>
    <dbReference type="NCBI Taxonomy" id="1854563"/>
    <lineage>
        <taxon>Bacteria</taxon>
        <taxon>Pseudomonadati</taxon>
        <taxon>Pseudomonadota</taxon>
        <taxon>Gammaproteobacteria</taxon>
        <taxon>Methylococcales</taxon>
        <taxon>Methylococcaceae</taxon>
        <taxon>Methylomonas</taxon>
    </lineage>
</organism>
<dbReference type="InterPro" id="IPR006311">
    <property type="entry name" value="TAT_signal"/>
</dbReference>
<dbReference type="PANTHER" id="PTHR43316:SF3">
    <property type="entry name" value="HALOACID DEHALOGENASE, TYPE II (AFU_ORTHOLOGUE AFUA_2G07750)-RELATED"/>
    <property type="match status" value="1"/>
</dbReference>
<dbReference type="EC" id="3.8.1.2" evidence="3"/>
<evidence type="ECO:0000256" key="2">
    <source>
        <dbReference type="ARBA" id="ARBA00022801"/>
    </source>
</evidence>
<dbReference type="InterPro" id="IPR006439">
    <property type="entry name" value="HAD-SF_hydro_IA"/>
</dbReference>
<comment type="function">
    <text evidence="3">Catalyzes the hydrolytic dehalogenation of small (S)-2-haloalkanoic acids to yield the corresponding (R)-2-hydroxyalkanoic acids.</text>
</comment>
<sequence>MPINRREFLTVTGCVAAGMLLSGAASSGVPGSVKAVGFDGFTVFDPRPITALAEALFPGQGQALAQTWRTRQFEYTWLRTLMGNYADFWQVTSEALEFAARQHQVEMSGEKRDRLLQSFLMLEAWPDAKGALLEMKAAGLRLAFLSNFTAAMLDACVKHAGLDGVFEEHLSTDRVRAFKPDPRAYQMGVTGFGLPREQIAFAAFGGWDAAGAKAFGYPTFWVNRLQVPLENLGMAADAGGTSLQELAAFVLPVSV</sequence>
<dbReference type="PROSITE" id="PS51318">
    <property type="entry name" value="TAT"/>
    <property type="match status" value="1"/>
</dbReference>
<accession>A0ABR9CVU1</accession>
<reference evidence="5 6" key="1">
    <citation type="submission" date="2020-09" db="EMBL/GenBank/DDBJ databases">
        <title>Methylomonas albis sp. nov. and Methylomonas fluvii sp. nov.: Two cold-adapted methanotrophs from the River Elbe and an amended description of Methylovulum psychrotolerans strain Eb1.</title>
        <authorList>
            <person name="Bussmann I.K."/>
            <person name="Klings K.-W."/>
            <person name="Warnstedt J."/>
            <person name="Hoppert M."/>
            <person name="Saborowski A."/>
            <person name="Horn F."/>
            <person name="Liebner S."/>
        </authorList>
    </citation>
    <scope>NUCLEOTIDE SEQUENCE [LARGE SCALE GENOMIC DNA]</scope>
    <source>
        <strain evidence="5 6">EbA</strain>
    </source>
</reference>
<dbReference type="NCBIfam" id="TIGR01428">
    <property type="entry name" value="HAD_type_II"/>
    <property type="match status" value="1"/>
</dbReference>
<comment type="catalytic activity">
    <reaction evidence="3">
        <text>an (S)-2-haloacid + H2O = a (2R)-2-hydroxycarboxylate + a halide anion + H(+)</text>
        <dbReference type="Rhea" id="RHEA:11192"/>
        <dbReference type="ChEBI" id="CHEBI:15377"/>
        <dbReference type="ChEBI" id="CHEBI:15378"/>
        <dbReference type="ChEBI" id="CHEBI:16042"/>
        <dbReference type="ChEBI" id="CHEBI:58314"/>
        <dbReference type="ChEBI" id="CHEBI:137405"/>
        <dbReference type="EC" id="3.8.1.2"/>
    </reaction>
</comment>
<keyword evidence="4" id="KW-0732">Signal</keyword>
<dbReference type="Gene3D" id="3.40.50.1000">
    <property type="entry name" value="HAD superfamily/HAD-like"/>
    <property type="match status" value="1"/>
</dbReference>
<dbReference type="InterPro" id="IPR006328">
    <property type="entry name" value="2-HAD"/>
</dbReference>
<keyword evidence="6" id="KW-1185">Reference proteome</keyword>
<dbReference type="InterPro" id="IPR051540">
    <property type="entry name" value="S-2-haloacid_dehalogenase"/>
</dbReference>